<dbReference type="InterPro" id="IPR019888">
    <property type="entry name" value="Tscrpt_reg_AsnC-like"/>
</dbReference>
<evidence type="ECO:0000256" key="3">
    <source>
        <dbReference type="ARBA" id="ARBA00023163"/>
    </source>
</evidence>
<protein>
    <submittedName>
        <fullName evidence="5">AsnC family transcriptional regulator</fullName>
    </submittedName>
</protein>
<evidence type="ECO:0000256" key="1">
    <source>
        <dbReference type="ARBA" id="ARBA00023015"/>
    </source>
</evidence>
<dbReference type="Gene3D" id="3.30.70.920">
    <property type="match status" value="1"/>
</dbReference>
<dbReference type="InterPro" id="IPR000485">
    <property type="entry name" value="AsnC-type_HTH_dom"/>
</dbReference>
<dbReference type="Proteomes" id="UP000316096">
    <property type="component" value="Unassembled WGS sequence"/>
</dbReference>
<name>A0A543CV16_9ACTN</name>
<dbReference type="PROSITE" id="PS50956">
    <property type="entry name" value="HTH_ASNC_2"/>
    <property type="match status" value="1"/>
</dbReference>
<reference evidence="5 6" key="1">
    <citation type="submission" date="2019-06" db="EMBL/GenBank/DDBJ databases">
        <title>Sequencing the genomes of 1000 actinobacteria strains.</title>
        <authorList>
            <person name="Klenk H.-P."/>
        </authorList>
    </citation>
    <scope>NUCLEOTIDE SEQUENCE [LARGE SCALE GENOMIC DNA]</scope>
    <source>
        <strain evidence="5 6">DSM 102200</strain>
    </source>
</reference>
<keyword evidence="3" id="KW-0804">Transcription</keyword>
<accession>A0A543CV16</accession>
<comment type="caution">
    <text evidence="5">The sequence shown here is derived from an EMBL/GenBank/DDBJ whole genome shotgun (WGS) entry which is preliminary data.</text>
</comment>
<dbReference type="InterPro" id="IPR036388">
    <property type="entry name" value="WH-like_DNA-bd_sf"/>
</dbReference>
<dbReference type="SMART" id="SM00344">
    <property type="entry name" value="HTH_ASNC"/>
    <property type="match status" value="1"/>
</dbReference>
<dbReference type="Pfam" id="PF01037">
    <property type="entry name" value="AsnC_trans_reg"/>
    <property type="match status" value="1"/>
</dbReference>
<dbReference type="AlphaFoldDB" id="A0A543CV16"/>
<evidence type="ECO:0000256" key="2">
    <source>
        <dbReference type="ARBA" id="ARBA00023125"/>
    </source>
</evidence>
<dbReference type="PANTHER" id="PTHR30154">
    <property type="entry name" value="LEUCINE-RESPONSIVE REGULATORY PROTEIN"/>
    <property type="match status" value="1"/>
</dbReference>
<keyword evidence="1" id="KW-0805">Transcription regulation</keyword>
<sequence length="144" mass="16128">MDAVDRQIINHLVRNARTSLTDIARAVSLSVPAVKRRVDRLERDGVIRGYTALIDEPGAHKLHALIELFCAGHAQREDIVRLVEERLEVLVAFTASGDCDVVMLVQTDDTDHLESLLLDLRRHPLITQTRSSVMLNTLMGRIAL</sequence>
<evidence type="ECO:0000313" key="5">
    <source>
        <dbReference type="EMBL" id="TQM00889.1"/>
    </source>
</evidence>
<dbReference type="RefSeq" id="WP_141960777.1">
    <property type="nucleotide sequence ID" value="NZ_VFOZ01000001.1"/>
</dbReference>
<dbReference type="InterPro" id="IPR011008">
    <property type="entry name" value="Dimeric_a/b-barrel"/>
</dbReference>
<evidence type="ECO:0000259" key="4">
    <source>
        <dbReference type="PROSITE" id="PS50956"/>
    </source>
</evidence>
<feature type="domain" description="HTH asnC-type" evidence="4">
    <location>
        <begin position="1"/>
        <end position="74"/>
    </location>
</feature>
<keyword evidence="2" id="KW-0238">DNA-binding</keyword>
<dbReference type="InterPro" id="IPR036390">
    <property type="entry name" value="WH_DNA-bd_sf"/>
</dbReference>
<dbReference type="GO" id="GO:0043200">
    <property type="term" value="P:response to amino acid"/>
    <property type="evidence" value="ECO:0007669"/>
    <property type="project" value="TreeGrafter"/>
</dbReference>
<dbReference type="Gene3D" id="1.10.10.10">
    <property type="entry name" value="Winged helix-like DNA-binding domain superfamily/Winged helix DNA-binding domain"/>
    <property type="match status" value="1"/>
</dbReference>
<organism evidence="5 6">
    <name type="scientific">Actinoallomurus bryophytorum</name>
    <dbReference type="NCBI Taxonomy" id="1490222"/>
    <lineage>
        <taxon>Bacteria</taxon>
        <taxon>Bacillati</taxon>
        <taxon>Actinomycetota</taxon>
        <taxon>Actinomycetes</taxon>
        <taxon>Streptosporangiales</taxon>
        <taxon>Thermomonosporaceae</taxon>
        <taxon>Actinoallomurus</taxon>
    </lineage>
</organism>
<dbReference type="PRINTS" id="PR00033">
    <property type="entry name" value="HTHASNC"/>
</dbReference>
<keyword evidence="6" id="KW-1185">Reference proteome</keyword>
<dbReference type="GO" id="GO:0005829">
    <property type="term" value="C:cytosol"/>
    <property type="evidence" value="ECO:0007669"/>
    <property type="project" value="TreeGrafter"/>
</dbReference>
<dbReference type="InterPro" id="IPR019887">
    <property type="entry name" value="Tscrpt_reg_AsnC/Lrp_C"/>
</dbReference>
<dbReference type="EMBL" id="VFOZ01000001">
    <property type="protein sequence ID" value="TQM00889.1"/>
    <property type="molecule type" value="Genomic_DNA"/>
</dbReference>
<dbReference type="Pfam" id="PF13404">
    <property type="entry name" value="HTH_AsnC-type"/>
    <property type="match status" value="1"/>
</dbReference>
<dbReference type="SUPFAM" id="SSF46785">
    <property type="entry name" value="Winged helix' DNA-binding domain"/>
    <property type="match status" value="1"/>
</dbReference>
<dbReference type="SUPFAM" id="SSF54909">
    <property type="entry name" value="Dimeric alpha+beta barrel"/>
    <property type="match status" value="1"/>
</dbReference>
<evidence type="ECO:0000313" key="6">
    <source>
        <dbReference type="Proteomes" id="UP000316096"/>
    </source>
</evidence>
<gene>
    <name evidence="5" type="ORF">FB559_6614</name>
</gene>
<dbReference type="GO" id="GO:0043565">
    <property type="term" value="F:sequence-specific DNA binding"/>
    <property type="evidence" value="ECO:0007669"/>
    <property type="project" value="InterPro"/>
</dbReference>
<dbReference type="OrthoDB" id="4379331at2"/>
<dbReference type="PANTHER" id="PTHR30154:SF45">
    <property type="entry name" value="TRANSCRIPTIONAL REGULATORY PROTEIN (PROBABLY ASNC-FAMILY)-RELATED"/>
    <property type="match status" value="1"/>
</dbReference>
<proteinExistence type="predicted"/>